<dbReference type="InterPro" id="IPR057948">
    <property type="entry name" value="TPR_TRIP12_N"/>
</dbReference>
<dbReference type="Pfam" id="PF00632">
    <property type="entry name" value="HECT"/>
    <property type="match status" value="1"/>
</dbReference>
<feature type="region of interest" description="Disordered" evidence="7">
    <location>
        <begin position="119"/>
        <end position="151"/>
    </location>
</feature>
<dbReference type="Pfam" id="PF25579">
    <property type="entry name" value="TPR_TRIP12_N"/>
    <property type="match status" value="1"/>
</dbReference>
<keyword evidence="5 6" id="KW-0833">Ubl conjugation pathway</keyword>
<evidence type="ECO:0000313" key="9">
    <source>
        <dbReference type="EMBL" id="GMM46158.1"/>
    </source>
</evidence>
<dbReference type="EMBL" id="BTGB01000003">
    <property type="protein sequence ID" value="GMM46158.1"/>
    <property type="molecule type" value="Genomic_DNA"/>
</dbReference>
<evidence type="ECO:0000256" key="5">
    <source>
        <dbReference type="ARBA" id="ARBA00022786"/>
    </source>
</evidence>
<feature type="compositionally biased region" description="Acidic residues" evidence="7">
    <location>
        <begin position="742"/>
        <end position="763"/>
    </location>
</feature>
<evidence type="ECO:0000313" key="10">
    <source>
        <dbReference type="Proteomes" id="UP001378960"/>
    </source>
</evidence>
<comment type="caution">
    <text evidence="9">The sequence shown here is derived from an EMBL/GenBank/DDBJ whole genome shotgun (WGS) entry which is preliminary data.</text>
</comment>
<organism evidence="9 10">
    <name type="scientific">Pichia kluyveri</name>
    <name type="common">Yeast</name>
    <dbReference type="NCBI Taxonomy" id="36015"/>
    <lineage>
        <taxon>Eukaryota</taxon>
        <taxon>Fungi</taxon>
        <taxon>Dikarya</taxon>
        <taxon>Ascomycota</taxon>
        <taxon>Saccharomycotina</taxon>
        <taxon>Pichiomycetes</taxon>
        <taxon>Pichiales</taxon>
        <taxon>Pichiaceae</taxon>
        <taxon>Pichia</taxon>
    </lineage>
</organism>
<feature type="active site" description="Glycyl thioester intermediate" evidence="6">
    <location>
        <position position="1582"/>
    </location>
</feature>
<feature type="region of interest" description="Disordered" evidence="7">
    <location>
        <begin position="1"/>
        <end position="61"/>
    </location>
</feature>
<evidence type="ECO:0000256" key="1">
    <source>
        <dbReference type="ARBA" id="ARBA00000885"/>
    </source>
</evidence>
<dbReference type="SMART" id="SM00119">
    <property type="entry name" value="HECTc"/>
    <property type="match status" value="1"/>
</dbReference>
<dbReference type="GO" id="GO:0043161">
    <property type="term" value="P:proteasome-mediated ubiquitin-dependent protein catabolic process"/>
    <property type="evidence" value="ECO:0007669"/>
    <property type="project" value="TreeGrafter"/>
</dbReference>
<feature type="domain" description="HECT" evidence="8">
    <location>
        <begin position="1256"/>
        <end position="1615"/>
    </location>
</feature>
<dbReference type="InterPro" id="IPR045322">
    <property type="entry name" value="HECTD1/TRIP12-like"/>
</dbReference>
<dbReference type="SUPFAM" id="SSF56204">
    <property type="entry name" value="Hect, E3 ligase catalytic domain"/>
    <property type="match status" value="1"/>
</dbReference>
<keyword evidence="10" id="KW-1185">Reference proteome</keyword>
<name>A0AAV5R3Q5_PICKL</name>
<feature type="compositionally biased region" description="Basic and acidic residues" evidence="7">
    <location>
        <begin position="1"/>
        <end position="32"/>
    </location>
</feature>
<feature type="region of interest" description="Disordered" evidence="7">
    <location>
        <begin position="727"/>
        <end position="763"/>
    </location>
</feature>
<dbReference type="Gene3D" id="3.30.2410.10">
    <property type="entry name" value="Hect, E3 ligase catalytic domain"/>
    <property type="match status" value="1"/>
</dbReference>
<dbReference type="Gene3D" id="3.90.1750.10">
    <property type="entry name" value="Hect, E3 ligase catalytic domains"/>
    <property type="match status" value="1"/>
</dbReference>
<accession>A0AAV5R3Q5</accession>
<dbReference type="Proteomes" id="UP001378960">
    <property type="component" value="Unassembled WGS sequence"/>
</dbReference>
<gene>
    <name evidence="9" type="ORF">DAPK24_027330</name>
</gene>
<dbReference type="PROSITE" id="PS50237">
    <property type="entry name" value="HECT"/>
    <property type="match status" value="1"/>
</dbReference>
<evidence type="ECO:0000259" key="8">
    <source>
        <dbReference type="PROSITE" id="PS50237"/>
    </source>
</evidence>
<dbReference type="GO" id="GO:0016607">
    <property type="term" value="C:nuclear speck"/>
    <property type="evidence" value="ECO:0007669"/>
    <property type="project" value="TreeGrafter"/>
</dbReference>
<protein>
    <recommendedName>
        <fullName evidence="3">HECT-type E3 ubiquitin transferase</fullName>
        <ecNumber evidence="3">2.3.2.26</ecNumber>
    </recommendedName>
</protein>
<dbReference type="PANTHER" id="PTHR45670">
    <property type="entry name" value="E3 UBIQUITIN-PROTEIN LIGASE TRIP12"/>
    <property type="match status" value="1"/>
</dbReference>
<evidence type="ECO:0000256" key="7">
    <source>
        <dbReference type="SAM" id="MobiDB-lite"/>
    </source>
</evidence>
<evidence type="ECO:0000256" key="3">
    <source>
        <dbReference type="ARBA" id="ARBA00012485"/>
    </source>
</evidence>
<dbReference type="GO" id="GO:0000209">
    <property type="term" value="P:protein polyubiquitination"/>
    <property type="evidence" value="ECO:0007669"/>
    <property type="project" value="TreeGrafter"/>
</dbReference>
<dbReference type="SUPFAM" id="SSF48371">
    <property type="entry name" value="ARM repeat"/>
    <property type="match status" value="1"/>
</dbReference>
<feature type="compositionally biased region" description="Basic and acidic residues" evidence="7">
    <location>
        <begin position="124"/>
        <end position="147"/>
    </location>
</feature>
<sequence>MKKNTDFVEFETEKDVESTNAHSDNDFKESSLNDKVGNGYDENEDDYENEDEESALQRLTGNYRKFSETRRSREMIALLNPEEEESVEQNVEISTRNLNPYNGLMDSDSNESYHVDYEEFGDMDNNHNDEDKNDNNHDNDEASRDGSLESDEIEADSALRMLESALSASRSSNPLEAFSGFFNNRNTNSSDTIDSSSSVVDSSRERNRNIINSFMDHFGSSSNSEITGLMNGLKTHNDPYMIMETLNQLSTSLLMMSSLQSERQVPTYKLAKILVDTINSYPDHLELQLVACRCIYNLTEVNFNLINEIVSAGVVECLNQKLADLSYIDMAEQALQALEMISRKCGLQCLKKGSIPIALSYLDFFTIHAQRKALKIASNSTSFKYIPGTCFNDISTILPTIKNVSINYSDSQCVEYSWIFLSNVINNFYDNPILIDLLDADFMKQLFTKFAPFTNNNKQSSGLVSFKTSLALLDSLTLLSSESPKFSNELLLKCDVPSMITSTFSSYENEESTNTSMDESTNTQEIVSIDALLNCPKSLILSILKFISTLIPLASEFNNTDSSDIGNYFSMNEKDLNINDTKFDLLNNGDNNKKVLNNFFTTVYPVILNVYDATVDYKTRRLVFVLIIRFIYLMNKNQLESIICSSKTSLILASSITHGKKIVDKKDNQTIKSYTLLFGAIFITKKLMELDFELFTKYLSREGMFTQLDNLSTNIKNEISKLTHTDNDGDIELEYDDRNSSNDEDDNNSYDQEYDEEDPDDDMMEEETSFFNTVRKVNVLELSIMNDGLSKQSIKTILNSLYASLKPLTSENKVSITNESNYLYLFMEHLEKCLVEEISELSKEEWDNIWSEFASILDRKRNPNSLSTYGLVISGIIDRLLERFEKEKNHETACLVSFKYIFCSALSPCIVQMESPLYFLVKILEDALDRNETFEIFGADLDANQTIRAKATMMSRQMKVNLIPYDAVPSTYVKTVTLSVPAIGTFDTIQRFFDSSKSISLRSKMNGAPLSDDEQHFEFYMKDVKVPTESTIFGAVYKYSGDGFQNMKVAKEVILRKVYNVKYKIVDGKYKPNEGIISNESLDDTINRIGDPEISSILLLLKSLHSINATVPNPSTSEIAFLNYKLIAKLNCQLDDPLLVASDILPDWASIIPREFPFLFPIETRLSFLKSTSFGYSRLIDYWSNKAKESSSNSDEQSEANEFLRRSLTRGRSARHKLRVQRDKIFASAIKTMEVYGSNPGLIEIEFFDECGSGLGPTLEFYSEVSREFSKLNLNMWRSGDYHKLEKLSIEEQDKMYVKEVHGLFPKPTTKSDPHYAKALYYFKILGKFLARSFLDSRLVDFHFNPLFFELAMYYCLTQNFKFTQEVSIEKISEIDPNLAASLNHLKLYLEEFKHLPKEQHENVKISDATISDLMLTFVLPGYENIKLLPNGDEISVTSENIFQYIDLIVDYTIYNGISDPIKSFVKGFSEILPFKSLKLFSPNEITRLTGNEVENWSTEVLISVIHADHGYNSESQQIKWLIEIMSKFDVDQRRNFLKFVTGSPRLPHDGFAGLSPTLTVVLKHCEDDLKPEDYLPSVMTCANYLKLPCYSTYDVMYSRITQAMTEGNGAFHLS</sequence>
<dbReference type="Gene3D" id="3.30.2160.10">
    <property type="entry name" value="Hect, E3 ligase catalytic domain"/>
    <property type="match status" value="1"/>
</dbReference>
<keyword evidence="4" id="KW-0808">Transferase</keyword>
<dbReference type="InterPro" id="IPR000569">
    <property type="entry name" value="HECT_dom"/>
</dbReference>
<dbReference type="Gene3D" id="1.25.10.10">
    <property type="entry name" value="Leucine-rich Repeat Variant"/>
    <property type="match status" value="1"/>
</dbReference>
<dbReference type="InterPro" id="IPR011989">
    <property type="entry name" value="ARM-like"/>
</dbReference>
<dbReference type="EC" id="2.3.2.26" evidence="3"/>
<evidence type="ECO:0000256" key="6">
    <source>
        <dbReference type="PROSITE-ProRule" id="PRU00104"/>
    </source>
</evidence>
<dbReference type="InterPro" id="IPR016024">
    <property type="entry name" value="ARM-type_fold"/>
</dbReference>
<comment type="similarity">
    <text evidence="2">Belongs to the UPL family. K-HECT subfamily.</text>
</comment>
<dbReference type="PANTHER" id="PTHR45670:SF1">
    <property type="entry name" value="E3 UBIQUITIN-PROTEIN LIGASE HECTD1"/>
    <property type="match status" value="1"/>
</dbReference>
<feature type="compositionally biased region" description="Acidic residues" evidence="7">
    <location>
        <begin position="41"/>
        <end position="54"/>
    </location>
</feature>
<evidence type="ECO:0000256" key="2">
    <source>
        <dbReference type="ARBA" id="ARBA00006331"/>
    </source>
</evidence>
<dbReference type="GO" id="GO:0061630">
    <property type="term" value="F:ubiquitin protein ligase activity"/>
    <property type="evidence" value="ECO:0007669"/>
    <property type="project" value="UniProtKB-EC"/>
</dbReference>
<dbReference type="GO" id="GO:0016874">
    <property type="term" value="F:ligase activity"/>
    <property type="evidence" value="ECO:0007669"/>
    <property type="project" value="UniProtKB-KW"/>
</dbReference>
<keyword evidence="9" id="KW-0436">Ligase</keyword>
<proteinExistence type="inferred from homology"/>
<reference evidence="9 10" key="1">
    <citation type="journal article" date="2023" name="Elife">
        <title>Identification of key yeast species and microbe-microbe interactions impacting larval growth of Drosophila in the wild.</title>
        <authorList>
            <person name="Mure A."/>
            <person name="Sugiura Y."/>
            <person name="Maeda R."/>
            <person name="Honda K."/>
            <person name="Sakurai N."/>
            <person name="Takahashi Y."/>
            <person name="Watada M."/>
            <person name="Katoh T."/>
            <person name="Gotoh A."/>
            <person name="Gotoh Y."/>
            <person name="Taniguchi I."/>
            <person name="Nakamura K."/>
            <person name="Hayashi T."/>
            <person name="Katayama T."/>
            <person name="Uemura T."/>
            <person name="Hattori Y."/>
        </authorList>
    </citation>
    <scope>NUCLEOTIDE SEQUENCE [LARGE SCALE GENOMIC DNA]</scope>
    <source>
        <strain evidence="9 10">PK-24</strain>
    </source>
</reference>
<dbReference type="InterPro" id="IPR035983">
    <property type="entry name" value="Hect_E3_ubiquitin_ligase"/>
</dbReference>
<comment type="catalytic activity">
    <reaction evidence="1">
        <text>S-ubiquitinyl-[E2 ubiquitin-conjugating enzyme]-L-cysteine + [acceptor protein]-L-lysine = [E2 ubiquitin-conjugating enzyme]-L-cysteine + N(6)-ubiquitinyl-[acceptor protein]-L-lysine.</text>
        <dbReference type="EC" id="2.3.2.26"/>
    </reaction>
</comment>
<evidence type="ECO:0000256" key="4">
    <source>
        <dbReference type="ARBA" id="ARBA00022679"/>
    </source>
</evidence>